<protein>
    <recommendedName>
        <fullName evidence="5">Carbohydrate-binding module family 19 domain-containing protein</fullName>
    </recommendedName>
</protein>
<gene>
    <name evidence="3" type="ORF">BCR33DRAFT_712017</name>
</gene>
<evidence type="ECO:0000313" key="4">
    <source>
        <dbReference type="Proteomes" id="UP000193642"/>
    </source>
</evidence>
<evidence type="ECO:0000256" key="1">
    <source>
        <dbReference type="SAM" id="MobiDB-lite"/>
    </source>
</evidence>
<keyword evidence="4" id="KW-1185">Reference proteome</keyword>
<evidence type="ECO:0000256" key="2">
    <source>
        <dbReference type="SAM" id="SignalP"/>
    </source>
</evidence>
<feature type="compositionally biased region" description="Low complexity" evidence="1">
    <location>
        <begin position="29"/>
        <end position="46"/>
    </location>
</feature>
<feature type="signal peptide" evidence="2">
    <location>
        <begin position="1"/>
        <end position="18"/>
    </location>
</feature>
<dbReference type="AlphaFoldDB" id="A0A1Y2CXR8"/>
<feature type="region of interest" description="Disordered" evidence="1">
    <location>
        <begin position="26"/>
        <end position="54"/>
    </location>
</feature>
<organism evidence="3 4">
    <name type="scientific">Rhizoclosmatium globosum</name>
    <dbReference type="NCBI Taxonomy" id="329046"/>
    <lineage>
        <taxon>Eukaryota</taxon>
        <taxon>Fungi</taxon>
        <taxon>Fungi incertae sedis</taxon>
        <taxon>Chytridiomycota</taxon>
        <taxon>Chytridiomycota incertae sedis</taxon>
        <taxon>Chytridiomycetes</taxon>
        <taxon>Chytridiales</taxon>
        <taxon>Chytriomycetaceae</taxon>
        <taxon>Rhizoclosmatium</taxon>
    </lineage>
</organism>
<sequence length="119" mass="13035">MHLIKTILTLAFALTALSYPRPFVNVNKNSDNNSTSDTTPTSNSNTLTRQNKDYRRATQKCSGKGQLYCGPNENGYSQILKCDGYVYRVAELRSGAGCTMVGGYAHFCSISPNRPNSCP</sequence>
<evidence type="ECO:0000313" key="3">
    <source>
        <dbReference type="EMBL" id="ORY51820.1"/>
    </source>
</evidence>
<dbReference type="Proteomes" id="UP000193642">
    <property type="component" value="Unassembled WGS sequence"/>
</dbReference>
<evidence type="ECO:0008006" key="5">
    <source>
        <dbReference type="Google" id="ProtNLM"/>
    </source>
</evidence>
<feature type="chain" id="PRO_5012937559" description="Carbohydrate-binding module family 19 domain-containing protein" evidence="2">
    <location>
        <begin position="19"/>
        <end position="119"/>
    </location>
</feature>
<keyword evidence="2" id="KW-0732">Signal</keyword>
<reference evidence="3 4" key="1">
    <citation type="submission" date="2016-07" db="EMBL/GenBank/DDBJ databases">
        <title>Pervasive Adenine N6-methylation of Active Genes in Fungi.</title>
        <authorList>
            <consortium name="DOE Joint Genome Institute"/>
            <person name="Mondo S.J."/>
            <person name="Dannebaum R.O."/>
            <person name="Kuo R.C."/>
            <person name="Labutti K."/>
            <person name="Haridas S."/>
            <person name="Kuo A."/>
            <person name="Salamov A."/>
            <person name="Ahrendt S.R."/>
            <person name="Lipzen A."/>
            <person name="Sullivan W."/>
            <person name="Andreopoulos W.B."/>
            <person name="Clum A."/>
            <person name="Lindquist E."/>
            <person name="Daum C."/>
            <person name="Ramamoorthy G.K."/>
            <person name="Gryganskyi A."/>
            <person name="Culley D."/>
            <person name="Magnuson J.K."/>
            <person name="James T.Y."/>
            <person name="O'Malley M.A."/>
            <person name="Stajich J.E."/>
            <person name="Spatafora J.W."/>
            <person name="Visel A."/>
            <person name="Grigoriev I.V."/>
        </authorList>
    </citation>
    <scope>NUCLEOTIDE SEQUENCE [LARGE SCALE GENOMIC DNA]</scope>
    <source>
        <strain evidence="3 4">JEL800</strain>
    </source>
</reference>
<accession>A0A1Y2CXR8</accession>
<dbReference type="EMBL" id="MCGO01000004">
    <property type="protein sequence ID" value="ORY51820.1"/>
    <property type="molecule type" value="Genomic_DNA"/>
</dbReference>
<proteinExistence type="predicted"/>
<comment type="caution">
    <text evidence="3">The sequence shown here is derived from an EMBL/GenBank/DDBJ whole genome shotgun (WGS) entry which is preliminary data.</text>
</comment>
<name>A0A1Y2CXR8_9FUNG</name>